<dbReference type="Proteomes" id="UP000634136">
    <property type="component" value="Unassembled WGS sequence"/>
</dbReference>
<comment type="caution">
    <text evidence="2">The sequence shown here is derived from an EMBL/GenBank/DDBJ whole genome shotgun (WGS) entry which is preliminary data.</text>
</comment>
<sequence>MKGAAEAMESWSLRAPRSEGVTPKEDRVT</sequence>
<accession>A0A834TLT5</accession>
<dbReference type="EMBL" id="JAAIUW010000007">
    <property type="protein sequence ID" value="KAF7823569.1"/>
    <property type="molecule type" value="Genomic_DNA"/>
</dbReference>
<feature type="region of interest" description="Disordered" evidence="1">
    <location>
        <begin position="1"/>
        <end position="29"/>
    </location>
</feature>
<gene>
    <name evidence="2" type="ORF">G2W53_021713</name>
</gene>
<dbReference type="AlphaFoldDB" id="A0A834TLT5"/>
<evidence type="ECO:0000313" key="3">
    <source>
        <dbReference type="Proteomes" id="UP000634136"/>
    </source>
</evidence>
<reference evidence="2" key="1">
    <citation type="submission" date="2020-09" db="EMBL/GenBank/DDBJ databases">
        <title>Genome-Enabled Discovery of Anthraquinone Biosynthesis in Senna tora.</title>
        <authorList>
            <person name="Kang S.-H."/>
            <person name="Pandey R.P."/>
            <person name="Lee C.-M."/>
            <person name="Sim J.-S."/>
            <person name="Jeong J.-T."/>
            <person name="Choi B.-S."/>
            <person name="Jung M."/>
            <person name="Ginzburg D."/>
            <person name="Zhao K."/>
            <person name="Won S.Y."/>
            <person name="Oh T.-J."/>
            <person name="Yu Y."/>
            <person name="Kim N.-H."/>
            <person name="Lee O.R."/>
            <person name="Lee T.-H."/>
            <person name="Bashyal P."/>
            <person name="Kim T.-S."/>
            <person name="Lee W.-H."/>
            <person name="Kawkins C."/>
            <person name="Kim C.-K."/>
            <person name="Kim J.S."/>
            <person name="Ahn B.O."/>
            <person name="Rhee S.Y."/>
            <person name="Sohng J.K."/>
        </authorList>
    </citation>
    <scope>NUCLEOTIDE SEQUENCE</scope>
    <source>
        <tissue evidence="2">Leaf</tissue>
    </source>
</reference>
<organism evidence="2 3">
    <name type="scientific">Senna tora</name>
    <dbReference type="NCBI Taxonomy" id="362788"/>
    <lineage>
        <taxon>Eukaryota</taxon>
        <taxon>Viridiplantae</taxon>
        <taxon>Streptophyta</taxon>
        <taxon>Embryophyta</taxon>
        <taxon>Tracheophyta</taxon>
        <taxon>Spermatophyta</taxon>
        <taxon>Magnoliopsida</taxon>
        <taxon>eudicotyledons</taxon>
        <taxon>Gunneridae</taxon>
        <taxon>Pentapetalae</taxon>
        <taxon>rosids</taxon>
        <taxon>fabids</taxon>
        <taxon>Fabales</taxon>
        <taxon>Fabaceae</taxon>
        <taxon>Caesalpinioideae</taxon>
        <taxon>Cassia clade</taxon>
        <taxon>Senna</taxon>
    </lineage>
</organism>
<evidence type="ECO:0000256" key="1">
    <source>
        <dbReference type="SAM" id="MobiDB-lite"/>
    </source>
</evidence>
<name>A0A834TLT5_9FABA</name>
<proteinExistence type="predicted"/>
<evidence type="ECO:0000313" key="2">
    <source>
        <dbReference type="EMBL" id="KAF7823569.1"/>
    </source>
</evidence>
<protein>
    <submittedName>
        <fullName evidence="2">Uncharacterized protein</fullName>
    </submittedName>
</protein>
<keyword evidence="3" id="KW-1185">Reference proteome</keyword>